<evidence type="ECO:0000313" key="3">
    <source>
        <dbReference type="Proteomes" id="UP000051491"/>
    </source>
</evidence>
<dbReference type="PROSITE" id="PS51482">
    <property type="entry name" value="DEGV"/>
    <property type="match status" value="1"/>
</dbReference>
<dbReference type="Gene3D" id="3.40.50.10170">
    <property type="match status" value="1"/>
</dbReference>
<dbReference type="SUPFAM" id="SSF82549">
    <property type="entry name" value="DAK1/DegV-like"/>
    <property type="match status" value="1"/>
</dbReference>
<dbReference type="PANTHER" id="PTHR33434">
    <property type="entry name" value="DEGV DOMAIN-CONTAINING PROTEIN DR_1986-RELATED"/>
    <property type="match status" value="1"/>
</dbReference>
<dbReference type="Proteomes" id="UP000051491">
    <property type="component" value="Unassembled WGS sequence"/>
</dbReference>
<comment type="caution">
    <text evidence="2">The sequence shown here is derived from an EMBL/GenBank/DDBJ whole genome shotgun (WGS) entry which is preliminary data.</text>
</comment>
<name>A0A0R2JUF3_9LACO</name>
<keyword evidence="1" id="KW-0446">Lipid-binding</keyword>
<dbReference type="Gene3D" id="3.30.1180.10">
    <property type="match status" value="1"/>
</dbReference>
<gene>
    <name evidence="2" type="ORF">IV43_GL000274</name>
</gene>
<dbReference type="GO" id="GO:0008289">
    <property type="term" value="F:lipid binding"/>
    <property type="evidence" value="ECO:0007669"/>
    <property type="project" value="UniProtKB-KW"/>
</dbReference>
<proteinExistence type="predicted"/>
<organism evidence="2 3">
    <name type="scientific">Ligilactobacillus acidipiscis</name>
    <dbReference type="NCBI Taxonomy" id="89059"/>
    <lineage>
        <taxon>Bacteria</taxon>
        <taxon>Bacillati</taxon>
        <taxon>Bacillota</taxon>
        <taxon>Bacilli</taxon>
        <taxon>Lactobacillales</taxon>
        <taxon>Lactobacillaceae</taxon>
        <taxon>Ligilactobacillus</taxon>
    </lineage>
</organism>
<dbReference type="STRING" id="89059.LAC1533_2260"/>
<dbReference type="InterPro" id="IPR043168">
    <property type="entry name" value="DegV_C"/>
</dbReference>
<dbReference type="InterPro" id="IPR050270">
    <property type="entry name" value="DegV_domain_contain"/>
</dbReference>
<dbReference type="OrthoDB" id="5429275at2"/>
<dbReference type="PANTHER" id="PTHR33434:SF8">
    <property type="entry name" value="DEGV DOMAIN-CONTAINING PROTEIN SPR1019"/>
    <property type="match status" value="1"/>
</dbReference>
<dbReference type="NCBIfam" id="TIGR00762">
    <property type="entry name" value="DegV"/>
    <property type="match status" value="1"/>
</dbReference>
<dbReference type="InterPro" id="IPR003797">
    <property type="entry name" value="DegV"/>
</dbReference>
<protein>
    <submittedName>
        <fullName evidence="2">DegV family protein</fullName>
    </submittedName>
</protein>
<accession>A0A0R2JUF3</accession>
<reference evidence="2 3" key="1">
    <citation type="journal article" date="2015" name="Genome Announc.">
        <title>Expanding the biotechnology potential of lactobacilli through comparative genomics of 213 strains and associated genera.</title>
        <authorList>
            <person name="Sun Z."/>
            <person name="Harris H.M."/>
            <person name="McCann A."/>
            <person name="Guo C."/>
            <person name="Argimon S."/>
            <person name="Zhang W."/>
            <person name="Yang X."/>
            <person name="Jeffery I.B."/>
            <person name="Cooney J.C."/>
            <person name="Kagawa T.F."/>
            <person name="Liu W."/>
            <person name="Song Y."/>
            <person name="Salvetti E."/>
            <person name="Wrobel A."/>
            <person name="Rasinkangas P."/>
            <person name="Parkhill J."/>
            <person name="Rea M.C."/>
            <person name="O'Sullivan O."/>
            <person name="Ritari J."/>
            <person name="Douillard F.P."/>
            <person name="Paul Ross R."/>
            <person name="Yang R."/>
            <person name="Briner A.E."/>
            <person name="Felis G.E."/>
            <person name="de Vos W.M."/>
            <person name="Barrangou R."/>
            <person name="Klaenhammer T.R."/>
            <person name="Caufield P.W."/>
            <person name="Cui Y."/>
            <person name="Zhang H."/>
            <person name="O'Toole P.W."/>
        </authorList>
    </citation>
    <scope>NUCLEOTIDE SEQUENCE [LARGE SCALE GENOMIC DNA]</scope>
    <source>
        <strain evidence="2 3">DSM 15353</strain>
    </source>
</reference>
<sequence length="287" mass="31465">MKKIKVLTDSSVLLTPKEIEQYSITIVPLSVEVNGKNYIDGKNITRDELIEMLRVGSIPKTSQPSLGRFVEAFNELGKDGSQVVAILLSDVLSGTVSAAQQAADMTKTDVTVINSKSTDRGEAFQVLAAAEDAALGKTIEYIKLHCAEIYKRTTVHVLIDNLDCLVAGGRVSKMMGAVTKLVNIKVVAELKDKSLDVVSKGRNTKSWFKYCQKLKEQLKDKKLQALALPHVAADNSIMEKIKDIFLHDNPTADFIQELTSPIIMTHTGLKAIGLITLTEKPVIETEK</sequence>
<dbReference type="EMBL" id="JQBK01000116">
    <property type="protein sequence ID" value="KRN80686.1"/>
    <property type="molecule type" value="Genomic_DNA"/>
</dbReference>
<evidence type="ECO:0000256" key="1">
    <source>
        <dbReference type="ARBA" id="ARBA00023121"/>
    </source>
</evidence>
<dbReference type="PATRIC" id="fig|89059.3.peg.277"/>
<dbReference type="RefSeq" id="WP_010495967.1">
    <property type="nucleotide sequence ID" value="NZ_JQBK01000116.1"/>
</dbReference>
<evidence type="ECO:0000313" key="2">
    <source>
        <dbReference type="EMBL" id="KRN80686.1"/>
    </source>
</evidence>
<dbReference type="AlphaFoldDB" id="A0A0R2JUF3"/>
<dbReference type="Pfam" id="PF02645">
    <property type="entry name" value="DegV"/>
    <property type="match status" value="1"/>
</dbReference>